<proteinExistence type="predicted"/>
<gene>
    <name evidence="1" type="ORF">CMMCAS07_19410</name>
</gene>
<sequence>MEPAGQVRERDVLADYAGYLRQLVDLSGIRRCASWSTRATAWGA</sequence>
<evidence type="ECO:0000313" key="2">
    <source>
        <dbReference type="Proteomes" id="UP000195062"/>
    </source>
</evidence>
<name>A0A251XCP8_CLAMM</name>
<protein>
    <submittedName>
        <fullName evidence="1">Uncharacterized protein</fullName>
    </submittedName>
</protein>
<dbReference type="AlphaFoldDB" id="A0A251XCP8"/>
<accession>A0A251XCP8</accession>
<organism evidence="1 2">
    <name type="scientific">Clavibacter michiganensis subsp. michiganensis</name>
    <dbReference type="NCBI Taxonomy" id="33013"/>
    <lineage>
        <taxon>Bacteria</taxon>
        <taxon>Bacillati</taxon>
        <taxon>Actinomycetota</taxon>
        <taxon>Actinomycetes</taxon>
        <taxon>Micrococcales</taxon>
        <taxon>Microbacteriaceae</taxon>
        <taxon>Clavibacter</taxon>
    </lineage>
</organism>
<dbReference type="Proteomes" id="UP000195062">
    <property type="component" value="Unassembled WGS sequence"/>
</dbReference>
<keyword evidence="2" id="KW-1185">Reference proteome</keyword>
<dbReference type="EMBL" id="MDHH01000009">
    <property type="protein sequence ID" value="OUD99947.1"/>
    <property type="molecule type" value="Genomic_DNA"/>
</dbReference>
<evidence type="ECO:0000313" key="1">
    <source>
        <dbReference type="EMBL" id="OUD99947.1"/>
    </source>
</evidence>
<reference evidence="1 2" key="1">
    <citation type="submission" date="2016-08" db="EMBL/GenBank/DDBJ databases">
        <title>Genome sequence of Clavibacter michiganensis subsp. michiganensis strain CASJ007.</title>
        <authorList>
            <person name="Thapa S.P."/>
            <person name="Coaker G."/>
        </authorList>
    </citation>
    <scope>NUCLEOTIDE SEQUENCE [LARGE SCALE GENOMIC DNA]</scope>
    <source>
        <strain evidence="1">CASJ007</strain>
    </source>
</reference>
<comment type="caution">
    <text evidence="1">The sequence shown here is derived from an EMBL/GenBank/DDBJ whole genome shotgun (WGS) entry which is preliminary data.</text>
</comment>